<dbReference type="PANTHER" id="PTHR40628:SF1">
    <property type="entry name" value="CHROMO DOMAIN-CONTAINING PROTEIN"/>
    <property type="match status" value="1"/>
</dbReference>
<organism evidence="2 3">
    <name type="scientific">Aspergillus taichungensis</name>
    <dbReference type="NCBI Taxonomy" id="482145"/>
    <lineage>
        <taxon>Eukaryota</taxon>
        <taxon>Fungi</taxon>
        <taxon>Dikarya</taxon>
        <taxon>Ascomycota</taxon>
        <taxon>Pezizomycotina</taxon>
        <taxon>Eurotiomycetes</taxon>
        <taxon>Eurotiomycetidae</taxon>
        <taxon>Eurotiales</taxon>
        <taxon>Aspergillaceae</taxon>
        <taxon>Aspergillus</taxon>
        <taxon>Aspergillus subgen. Circumdati</taxon>
    </lineage>
</organism>
<feature type="compositionally biased region" description="Basic and acidic residues" evidence="1">
    <location>
        <begin position="184"/>
        <end position="202"/>
    </location>
</feature>
<evidence type="ECO:0000313" key="3">
    <source>
        <dbReference type="Proteomes" id="UP000235023"/>
    </source>
</evidence>
<evidence type="ECO:0000256" key="1">
    <source>
        <dbReference type="SAM" id="MobiDB-lite"/>
    </source>
</evidence>
<dbReference type="AlphaFoldDB" id="A0A2J5I7Y5"/>
<protein>
    <submittedName>
        <fullName evidence="2">Uncharacterized protein</fullName>
    </submittedName>
</protein>
<evidence type="ECO:0000313" key="2">
    <source>
        <dbReference type="EMBL" id="PLN85924.1"/>
    </source>
</evidence>
<feature type="compositionally biased region" description="Basic and acidic residues" evidence="1">
    <location>
        <begin position="216"/>
        <end position="227"/>
    </location>
</feature>
<keyword evidence="3" id="KW-1185">Reference proteome</keyword>
<feature type="region of interest" description="Disordered" evidence="1">
    <location>
        <begin position="143"/>
        <end position="167"/>
    </location>
</feature>
<dbReference type="PANTHER" id="PTHR40628">
    <property type="entry name" value="CHROMO DOMAIN-CONTAINING PROTEIN"/>
    <property type="match status" value="1"/>
</dbReference>
<proteinExistence type="predicted"/>
<gene>
    <name evidence="2" type="ORF">BDW42DRAFT_120687</name>
</gene>
<sequence>MASPVPENEEAPLPCPSWIFSTIVAKDRCWFNDDYIPFGSYIEESTSGKIKSIGFGSVDIPTKTAPTRRGPSSHGILHLENVLHVPGAFCNIIGEPLVGSYMVGMEFSKNRAGSISSNPDGRAIAYFKPLTPSTPLPELRLSGPPIGPVVGRSPFEPSDTPRVHARWPDSERRRFGLLYSSGKLDSRPKGSDEWKPGEKASGEKASGQKVTKGKAPRREASPQEESRQVQGAAVRPLTPEETAWMKNHFGSEFKFLLLYNLKIYNEEDRQEGRAILRALMSDVEDEFEIKPQEPSESRDQIRVVDFGVGKR</sequence>
<reference evidence="3" key="1">
    <citation type="submission" date="2017-12" db="EMBL/GenBank/DDBJ databases">
        <authorList>
            <consortium name="DOE Joint Genome Institute"/>
            <person name="Mondo S.J."/>
            <person name="Kjaerbolling I."/>
            <person name="Vesth T.C."/>
            <person name="Frisvad J.C."/>
            <person name="Nybo J.L."/>
            <person name="Theobald S."/>
            <person name="Kuo A."/>
            <person name="Bowyer P."/>
            <person name="Matsuda Y."/>
            <person name="Lyhne E.K."/>
            <person name="Kogle M.E."/>
            <person name="Clum A."/>
            <person name="Lipzen A."/>
            <person name="Salamov A."/>
            <person name="Ngan C.Y."/>
            <person name="Daum C."/>
            <person name="Chiniquy J."/>
            <person name="Barry K."/>
            <person name="LaButti K."/>
            <person name="Haridas S."/>
            <person name="Simmons B.A."/>
            <person name="Magnuson J.K."/>
            <person name="Mortensen U.H."/>
            <person name="Larsen T.O."/>
            <person name="Grigoriev I.V."/>
            <person name="Baker S.E."/>
            <person name="Andersen M.R."/>
            <person name="Nordberg H.P."/>
            <person name="Cantor M.N."/>
            <person name="Hua S.X."/>
        </authorList>
    </citation>
    <scope>NUCLEOTIDE SEQUENCE [LARGE SCALE GENOMIC DNA]</scope>
    <source>
        <strain evidence="3">IBT 19404</strain>
    </source>
</reference>
<accession>A0A2J5I7Y5</accession>
<dbReference type="OrthoDB" id="4232400at2759"/>
<name>A0A2J5I7Y5_9EURO</name>
<dbReference type="Proteomes" id="UP000235023">
    <property type="component" value="Unassembled WGS sequence"/>
</dbReference>
<dbReference type="EMBL" id="KZ559501">
    <property type="protein sequence ID" value="PLN85924.1"/>
    <property type="molecule type" value="Genomic_DNA"/>
</dbReference>
<feature type="region of interest" description="Disordered" evidence="1">
    <location>
        <begin position="179"/>
        <end position="235"/>
    </location>
</feature>